<dbReference type="Pfam" id="PF01040">
    <property type="entry name" value="UbiA"/>
    <property type="match status" value="1"/>
</dbReference>
<keyword evidence="6 13" id="KW-1133">Transmembrane helix</keyword>
<evidence type="ECO:0000256" key="11">
    <source>
        <dbReference type="ARBA" id="ARBA00047690"/>
    </source>
</evidence>
<comment type="catalytic activity">
    <reaction evidence="11">
        <text>heme b + (2E,6E)-farnesyl diphosphate + H2O = Fe(II)-heme o + diphosphate</text>
        <dbReference type="Rhea" id="RHEA:28070"/>
        <dbReference type="ChEBI" id="CHEBI:15377"/>
        <dbReference type="ChEBI" id="CHEBI:33019"/>
        <dbReference type="ChEBI" id="CHEBI:60344"/>
        <dbReference type="ChEBI" id="CHEBI:60530"/>
        <dbReference type="ChEBI" id="CHEBI:175763"/>
        <dbReference type="EC" id="2.5.1.141"/>
    </reaction>
</comment>
<keyword evidence="15" id="KW-1185">Reference proteome</keyword>
<dbReference type="GO" id="GO:0031966">
    <property type="term" value="C:mitochondrial membrane"/>
    <property type="evidence" value="ECO:0007669"/>
    <property type="project" value="UniProtKB-SubCell"/>
</dbReference>
<dbReference type="InterPro" id="IPR016315">
    <property type="entry name" value="Protohaem_IX_farnesylTrfase_mt"/>
</dbReference>
<evidence type="ECO:0000313" key="14">
    <source>
        <dbReference type="EMBL" id="GBM86552.1"/>
    </source>
</evidence>
<dbReference type="PROSITE" id="PS00943">
    <property type="entry name" value="UBIA"/>
    <property type="match status" value="1"/>
</dbReference>
<dbReference type="NCBIfam" id="TIGR01473">
    <property type="entry name" value="cyoE_ctaB"/>
    <property type="match status" value="1"/>
</dbReference>
<evidence type="ECO:0000256" key="5">
    <source>
        <dbReference type="ARBA" id="ARBA00022946"/>
    </source>
</evidence>
<evidence type="ECO:0000256" key="7">
    <source>
        <dbReference type="ARBA" id="ARBA00023128"/>
    </source>
</evidence>
<dbReference type="EMBL" id="BGPR01003322">
    <property type="protein sequence ID" value="GBM86552.1"/>
    <property type="molecule type" value="Genomic_DNA"/>
</dbReference>
<evidence type="ECO:0000256" key="2">
    <source>
        <dbReference type="ARBA" id="ARBA00016335"/>
    </source>
</evidence>
<evidence type="ECO:0000256" key="10">
    <source>
        <dbReference type="ARBA" id="ARBA00030253"/>
    </source>
</evidence>
<keyword evidence="3 12" id="KW-0808">Transferase</keyword>
<keyword evidence="9 12" id="KW-0472">Membrane</keyword>
<evidence type="ECO:0000256" key="3">
    <source>
        <dbReference type="ARBA" id="ARBA00022679"/>
    </source>
</evidence>
<organism evidence="14 15">
    <name type="scientific">Araneus ventricosus</name>
    <name type="common">Orbweaver spider</name>
    <name type="synonym">Epeira ventricosa</name>
    <dbReference type="NCBI Taxonomy" id="182803"/>
    <lineage>
        <taxon>Eukaryota</taxon>
        <taxon>Metazoa</taxon>
        <taxon>Ecdysozoa</taxon>
        <taxon>Arthropoda</taxon>
        <taxon>Chelicerata</taxon>
        <taxon>Arachnida</taxon>
        <taxon>Araneae</taxon>
        <taxon>Araneomorphae</taxon>
        <taxon>Entelegynae</taxon>
        <taxon>Araneoidea</taxon>
        <taxon>Araneidae</taxon>
        <taxon>Araneus</taxon>
    </lineage>
</organism>
<dbReference type="OrthoDB" id="5211at2759"/>
<feature type="transmembrane region" description="Helical" evidence="13">
    <location>
        <begin position="223"/>
        <end position="247"/>
    </location>
</feature>
<gene>
    <name evidence="14" type="primary">Cox10_2</name>
    <name evidence="14" type="ORF">AVEN_163559_1</name>
</gene>
<evidence type="ECO:0000256" key="12">
    <source>
        <dbReference type="PIRNR" id="PIRNR001773"/>
    </source>
</evidence>
<dbReference type="PIRSF" id="PIRSF001773">
    <property type="entry name" value="COX10"/>
    <property type="match status" value="1"/>
</dbReference>
<comment type="function">
    <text evidence="12">Converts protoheme IX and farnesyl diphosphate to heme O.</text>
</comment>
<dbReference type="GO" id="GO:0006784">
    <property type="term" value="P:heme A biosynthetic process"/>
    <property type="evidence" value="ECO:0007669"/>
    <property type="project" value="TreeGrafter"/>
</dbReference>
<protein>
    <recommendedName>
        <fullName evidence="2 12">Protoheme IX farnesyltransferase, mitochondrial</fullName>
        <ecNumber evidence="12">2.5.1.-</ecNumber>
    </recommendedName>
    <alternativeName>
        <fullName evidence="10 12">Heme O synthase</fullName>
    </alternativeName>
</protein>
<evidence type="ECO:0000313" key="15">
    <source>
        <dbReference type="Proteomes" id="UP000499080"/>
    </source>
</evidence>
<dbReference type="Gene3D" id="1.10.357.140">
    <property type="entry name" value="UbiA prenyltransferase"/>
    <property type="match status" value="1"/>
</dbReference>
<reference evidence="14 15" key="1">
    <citation type="journal article" date="2019" name="Sci. Rep.">
        <title>Orb-weaving spider Araneus ventricosus genome elucidates the spidroin gene catalogue.</title>
        <authorList>
            <person name="Kono N."/>
            <person name="Nakamura H."/>
            <person name="Ohtoshi R."/>
            <person name="Moran D.A.P."/>
            <person name="Shinohara A."/>
            <person name="Yoshida Y."/>
            <person name="Fujiwara M."/>
            <person name="Mori M."/>
            <person name="Tomita M."/>
            <person name="Arakawa K."/>
        </authorList>
    </citation>
    <scope>NUCLEOTIDE SEQUENCE [LARGE SCALE GENOMIC DNA]</scope>
</reference>
<dbReference type="HAMAP" id="MF_00154">
    <property type="entry name" value="CyoE_CtaB"/>
    <property type="match status" value="1"/>
</dbReference>
<evidence type="ECO:0000256" key="13">
    <source>
        <dbReference type="SAM" id="Phobius"/>
    </source>
</evidence>
<dbReference type="InterPro" id="IPR000537">
    <property type="entry name" value="UbiA_prenyltransferase"/>
</dbReference>
<feature type="transmembrane region" description="Helical" evidence="13">
    <location>
        <begin position="407"/>
        <end position="425"/>
    </location>
</feature>
<comment type="caution">
    <text evidence="14">The sequence shown here is derived from an EMBL/GenBank/DDBJ whole genome shotgun (WGS) entry which is preliminary data.</text>
</comment>
<evidence type="ECO:0000256" key="8">
    <source>
        <dbReference type="ARBA" id="ARBA00023133"/>
    </source>
</evidence>
<dbReference type="PANTHER" id="PTHR43448">
    <property type="entry name" value="PROTOHEME IX FARNESYLTRANSFERASE, MITOCHONDRIAL"/>
    <property type="match status" value="1"/>
</dbReference>
<dbReference type="Proteomes" id="UP000499080">
    <property type="component" value="Unassembled WGS sequence"/>
</dbReference>
<name>A0A4Y2JBE8_ARAVE</name>
<dbReference type="PANTHER" id="PTHR43448:SF2">
    <property type="entry name" value="PROTOHEME IX FARNESYLTRANSFERASE, MITOCHONDRIAL"/>
    <property type="match status" value="1"/>
</dbReference>
<dbReference type="AlphaFoldDB" id="A0A4Y2JBE8"/>
<dbReference type="InterPro" id="IPR030470">
    <property type="entry name" value="UbiA_prenylTrfase_CS"/>
</dbReference>
<dbReference type="EC" id="2.5.1.-" evidence="12"/>
<evidence type="ECO:0000256" key="4">
    <source>
        <dbReference type="ARBA" id="ARBA00022692"/>
    </source>
</evidence>
<evidence type="ECO:0000256" key="9">
    <source>
        <dbReference type="ARBA" id="ARBA00023136"/>
    </source>
</evidence>
<comment type="similarity">
    <text evidence="12">Belongs to the ubiA prenyltransferase family.</text>
</comment>
<sequence length="439" mass="48395">MLFKLPPCIIKHHGSVKSLKYIISISRQKGSKSRNTSSKILAAASSSVVKPAGKFDNEENTQAKSSFGKVDSHFLNDPHSKKSSLEENVLNSQLNQHLKPVTKPDVTASLSDTLEKDVPTTEKEVVKLLNTVKPADLDWRKQVLDIRLLPRYYKSLSKFRLTGLVVLTTLAGYGMAPGAFEPITFSCIVLGTALSSAAANAVNQVLEVPYDSQMNRTKNRVLIRGYLTPLHASAFAVCCASIGLTTLYLGTNALTAALGAVNLILYTSIYTPMKRYSIANTWLGSVVGAIPPLMGWAACTGSLSAGAVLMGAILYSWQFPHFNALSWALRPDYSRAGYRMTSVIDPAMCRRVALRHSVGLLVLCSCAPLLDLTTWTFAFDSFPLNCYLIYRAWKFYKEGDNHSSRKLFRLSLIHLPALMFLMLIGKKYSSKDEKHEKVS</sequence>
<accession>A0A4Y2JBE8</accession>
<keyword evidence="8 12" id="KW-0350">Heme biosynthesis</keyword>
<keyword evidence="7 12" id="KW-0496">Mitochondrion</keyword>
<dbReference type="CDD" id="cd13957">
    <property type="entry name" value="PT_UbiA_Cox10"/>
    <property type="match status" value="1"/>
</dbReference>
<feature type="transmembrane region" description="Helical" evidence="13">
    <location>
        <begin position="253"/>
        <end position="272"/>
    </location>
</feature>
<evidence type="ECO:0000256" key="1">
    <source>
        <dbReference type="ARBA" id="ARBA00004225"/>
    </source>
</evidence>
<evidence type="ECO:0000256" key="6">
    <source>
        <dbReference type="ARBA" id="ARBA00022989"/>
    </source>
</evidence>
<feature type="transmembrane region" description="Helical" evidence="13">
    <location>
        <begin position="182"/>
        <end position="202"/>
    </location>
</feature>
<dbReference type="InterPro" id="IPR006369">
    <property type="entry name" value="Protohaem_IX_farnesylTrfase"/>
</dbReference>
<keyword evidence="5" id="KW-0809">Transit peptide</keyword>
<proteinExistence type="inferred from homology"/>
<comment type="subcellular location">
    <subcellularLocation>
        <location evidence="1">Mitochondrion membrane</location>
        <topology evidence="1">Multi-pass membrane protein</topology>
    </subcellularLocation>
</comment>
<dbReference type="GO" id="GO:0008495">
    <property type="term" value="F:protoheme IX farnesyltransferase activity"/>
    <property type="evidence" value="ECO:0007669"/>
    <property type="project" value="UniProtKB-EC"/>
</dbReference>
<keyword evidence="4 13" id="KW-0812">Transmembrane</keyword>
<dbReference type="InterPro" id="IPR044878">
    <property type="entry name" value="UbiA_sf"/>
</dbReference>
<dbReference type="FunFam" id="1.10.357.140:FF:000004">
    <property type="entry name" value="Protoheme IX farnesyltransferase, mitochondrial"/>
    <property type="match status" value="1"/>
</dbReference>